<evidence type="ECO:0000256" key="1">
    <source>
        <dbReference type="ARBA" id="ARBA00006252"/>
    </source>
</evidence>
<evidence type="ECO:0000313" key="4">
    <source>
        <dbReference type="EMBL" id="GLZ80680.1"/>
    </source>
</evidence>
<dbReference type="SUPFAM" id="SSF52218">
    <property type="entry name" value="Flavoproteins"/>
    <property type="match status" value="1"/>
</dbReference>
<proteinExistence type="inferred from homology"/>
<dbReference type="InterPro" id="IPR003680">
    <property type="entry name" value="Flavodoxin_fold"/>
</dbReference>
<evidence type="ECO:0000313" key="5">
    <source>
        <dbReference type="Proteomes" id="UP001165079"/>
    </source>
</evidence>
<protein>
    <submittedName>
        <fullName evidence="4">Flavodoxin family protein</fullName>
    </submittedName>
</protein>
<dbReference type="Pfam" id="PF02525">
    <property type="entry name" value="Flavodoxin_2"/>
    <property type="match status" value="1"/>
</dbReference>
<dbReference type="GO" id="GO:0005829">
    <property type="term" value="C:cytosol"/>
    <property type="evidence" value="ECO:0007669"/>
    <property type="project" value="TreeGrafter"/>
</dbReference>
<organism evidence="4 5">
    <name type="scientific">Actinorhabdospora filicis</name>
    <dbReference type="NCBI Taxonomy" id="1785913"/>
    <lineage>
        <taxon>Bacteria</taxon>
        <taxon>Bacillati</taxon>
        <taxon>Actinomycetota</taxon>
        <taxon>Actinomycetes</taxon>
        <taxon>Micromonosporales</taxon>
        <taxon>Micromonosporaceae</taxon>
        <taxon>Actinorhabdospora</taxon>
    </lineage>
</organism>
<gene>
    <name evidence="4" type="ORF">Afil01_54870</name>
</gene>
<dbReference type="AlphaFoldDB" id="A0A9W6SPN5"/>
<feature type="domain" description="Flavodoxin-like fold" evidence="3">
    <location>
        <begin position="4"/>
        <end position="139"/>
    </location>
</feature>
<dbReference type="InterPro" id="IPR051545">
    <property type="entry name" value="NAD(P)H_dehydrogenase_qn"/>
</dbReference>
<comment type="caution">
    <text evidence="4">The sequence shown here is derived from an EMBL/GenBank/DDBJ whole genome shotgun (WGS) entry which is preliminary data.</text>
</comment>
<accession>A0A9W6SPN5</accession>
<sequence>MSLVHIVYAHPGGPGQTRAVLDAFVAGLTAAGHAHTLSDLYAKGFRPELSAAELARESGRAPGAPVPEDVAAEHALLAAAEVWAFVYPVWWADCPAILKGWFDRVWTVGDAYKPVRLTARRALVLCTAGYDAEKLTASGVLPAMRTVMLTDRLGDRAPDKDLHVCDPDLARSLGASI</sequence>
<evidence type="ECO:0000259" key="3">
    <source>
        <dbReference type="Pfam" id="PF02525"/>
    </source>
</evidence>
<evidence type="ECO:0000256" key="2">
    <source>
        <dbReference type="ARBA" id="ARBA00023002"/>
    </source>
</evidence>
<comment type="similarity">
    <text evidence="1">Belongs to the NAD(P)H dehydrogenase (quinone) family.</text>
</comment>
<dbReference type="GO" id="GO:0003955">
    <property type="term" value="F:NAD(P)H dehydrogenase (quinone) activity"/>
    <property type="evidence" value="ECO:0007669"/>
    <property type="project" value="TreeGrafter"/>
</dbReference>
<keyword evidence="5" id="KW-1185">Reference proteome</keyword>
<name>A0A9W6SPN5_9ACTN</name>
<keyword evidence="2" id="KW-0560">Oxidoreductase</keyword>
<dbReference type="InterPro" id="IPR029039">
    <property type="entry name" value="Flavoprotein-like_sf"/>
</dbReference>
<dbReference type="PANTHER" id="PTHR10204">
    <property type="entry name" value="NAD P H OXIDOREDUCTASE-RELATED"/>
    <property type="match status" value="1"/>
</dbReference>
<dbReference type="Proteomes" id="UP001165079">
    <property type="component" value="Unassembled WGS sequence"/>
</dbReference>
<dbReference type="Gene3D" id="3.40.50.360">
    <property type="match status" value="1"/>
</dbReference>
<reference evidence="4" key="1">
    <citation type="submission" date="2023-03" db="EMBL/GenBank/DDBJ databases">
        <title>Actinorhabdospora filicis NBRC 111898.</title>
        <authorList>
            <person name="Ichikawa N."/>
            <person name="Sato H."/>
            <person name="Tonouchi N."/>
        </authorList>
    </citation>
    <scope>NUCLEOTIDE SEQUENCE</scope>
    <source>
        <strain evidence="4">NBRC 111898</strain>
    </source>
</reference>
<dbReference type="RefSeq" id="WP_285665925.1">
    <property type="nucleotide sequence ID" value="NZ_BSTX01000004.1"/>
</dbReference>
<dbReference type="PANTHER" id="PTHR10204:SF34">
    <property type="entry name" value="NAD(P)H DEHYDROGENASE [QUINONE] 1 ISOFORM 1"/>
    <property type="match status" value="1"/>
</dbReference>
<dbReference type="EMBL" id="BSTX01000004">
    <property type="protein sequence ID" value="GLZ80680.1"/>
    <property type="molecule type" value="Genomic_DNA"/>
</dbReference>